<protein>
    <submittedName>
        <fullName evidence="1">Uncharacterized protein</fullName>
    </submittedName>
</protein>
<comment type="caution">
    <text evidence="1">The sequence shown here is derived from an EMBL/GenBank/DDBJ whole genome shotgun (WGS) entry which is preliminary data.</text>
</comment>
<dbReference type="EMBL" id="PCXQ01000005">
    <property type="protein sequence ID" value="PJE50783.1"/>
    <property type="molecule type" value="Genomic_DNA"/>
</dbReference>
<gene>
    <name evidence="1" type="ORF">COV29_03580</name>
</gene>
<reference evidence="1 2" key="1">
    <citation type="submission" date="2017-09" db="EMBL/GenBank/DDBJ databases">
        <title>Depth-based differentiation of microbial function through sediment-hosted aquifers and enrichment of novel symbionts in the deep terrestrial subsurface.</title>
        <authorList>
            <person name="Probst A.J."/>
            <person name="Ladd B."/>
            <person name="Jarett J.K."/>
            <person name="Geller-Mcgrath D.E."/>
            <person name="Sieber C.M."/>
            <person name="Emerson J.B."/>
            <person name="Anantharaman K."/>
            <person name="Thomas B.C."/>
            <person name="Malmstrom R."/>
            <person name="Stieglmeier M."/>
            <person name="Klingl A."/>
            <person name="Woyke T."/>
            <person name="Ryan C.M."/>
            <person name="Banfield J.F."/>
        </authorList>
    </citation>
    <scope>NUCLEOTIDE SEQUENCE [LARGE SCALE GENOMIC DNA]</scope>
    <source>
        <strain evidence="1">CG10_big_fil_rev_8_21_14_0_10_36_16</strain>
    </source>
</reference>
<dbReference type="AlphaFoldDB" id="A0A2J0Q755"/>
<organism evidence="1 2">
    <name type="scientific">Candidatus Yanofskybacteria bacterium CG10_big_fil_rev_8_21_14_0_10_36_16</name>
    <dbReference type="NCBI Taxonomy" id="1975096"/>
    <lineage>
        <taxon>Bacteria</taxon>
        <taxon>Candidatus Yanofskyibacteriota</taxon>
    </lineage>
</organism>
<proteinExistence type="predicted"/>
<dbReference type="Proteomes" id="UP000228496">
    <property type="component" value="Unassembled WGS sequence"/>
</dbReference>
<evidence type="ECO:0000313" key="1">
    <source>
        <dbReference type="EMBL" id="PJE50783.1"/>
    </source>
</evidence>
<evidence type="ECO:0000313" key="2">
    <source>
        <dbReference type="Proteomes" id="UP000228496"/>
    </source>
</evidence>
<name>A0A2J0Q755_9BACT</name>
<sequence>MGHGVTGETKEATWERLVMLGKLEHPDEVADFNGEMEEERKKMAFEVMDVANAENNSSAPTN</sequence>
<accession>A0A2J0Q755</accession>